<reference evidence="2 3" key="1">
    <citation type="submission" date="2012-08" db="EMBL/GenBank/DDBJ databases">
        <title>Oryza genome evolution.</title>
        <authorList>
            <person name="Wing R.A."/>
        </authorList>
    </citation>
    <scope>NUCLEOTIDE SEQUENCE</scope>
</reference>
<name>A0A0D9W9E3_9ORYZ</name>
<dbReference type="EnsemblPlants" id="LPERR04G20740.2">
    <property type="protein sequence ID" value="LPERR04G20740.2"/>
    <property type="gene ID" value="LPERR04G20740"/>
</dbReference>
<dbReference type="AlphaFoldDB" id="A0A0D9W9E3"/>
<dbReference type="Proteomes" id="UP000032180">
    <property type="component" value="Chromosome 4"/>
</dbReference>
<accession>A0A0D9W9E3</accession>
<sequence length="443" mass="49677">MTREGARPNSGSGAEGSKTYPRRPAERSARGRRRSVLGRSLDYPCVLHLRFRRLLSFLDNLGYLQACEMINERTALIFDMSYLVDLVEAGECLEALFYVFRFAPYGNSGVEARTLLAWYWFLDTLKLLHDFAHGINRHTKAATEWFAPIAAQRWKLARFFPLYVALASHFVNDIPELAMDMLDRKQAKIAERLAYLTPEIRGTLNTPRGTAEPADIFPILGRRHVKPAQRAQPSDLARFYLEKKKRSNTRPPSEFSRTRLLSLIELALHAGERTVLNQLRSTEYFSKQDIQSVPVMQTMLTNSSNKDDSTNMHPPRNQGQQYESSPNEGVGSIRVPQPIKGTTMNFDPFNFHGNRASSGGSGRASAARSGVAGARFGTPVPGSAAPDSGAQKRRRQRGLPEAVTRGLANGDGVGSLRRQLRRLAEAAARAEMQRHRCSLRQHR</sequence>
<dbReference type="HOGENOM" id="CLU_691456_0_0_1"/>
<dbReference type="PANTHER" id="PTHR36478">
    <property type="entry name" value="OS04G0614237 PROTEIN-RELATED"/>
    <property type="match status" value="1"/>
</dbReference>
<feature type="region of interest" description="Disordered" evidence="1">
    <location>
        <begin position="352"/>
        <end position="412"/>
    </location>
</feature>
<proteinExistence type="predicted"/>
<feature type="compositionally biased region" description="Low complexity" evidence="1">
    <location>
        <begin position="355"/>
        <end position="375"/>
    </location>
</feature>
<keyword evidence="3" id="KW-1185">Reference proteome</keyword>
<evidence type="ECO:0000256" key="1">
    <source>
        <dbReference type="SAM" id="MobiDB-lite"/>
    </source>
</evidence>
<feature type="compositionally biased region" description="Polar residues" evidence="1">
    <location>
        <begin position="317"/>
        <end position="327"/>
    </location>
</feature>
<feature type="region of interest" description="Disordered" evidence="1">
    <location>
        <begin position="1"/>
        <end position="32"/>
    </location>
</feature>
<reference evidence="2" key="3">
    <citation type="submission" date="2015-04" db="UniProtKB">
        <authorList>
            <consortium name="EnsemblPlants"/>
        </authorList>
    </citation>
    <scope>IDENTIFICATION</scope>
</reference>
<evidence type="ECO:0000313" key="3">
    <source>
        <dbReference type="Proteomes" id="UP000032180"/>
    </source>
</evidence>
<dbReference type="Gramene" id="LPERR04G20740.2">
    <property type="protein sequence ID" value="LPERR04G20740.2"/>
    <property type="gene ID" value="LPERR04G20740"/>
</dbReference>
<protein>
    <submittedName>
        <fullName evidence="2">Uncharacterized protein</fullName>
    </submittedName>
</protein>
<dbReference type="PANTHER" id="PTHR36478:SF23">
    <property type="match status" value="1"/>
</dbReference>
<feature type="region of interest" description="Disordered" evidence="1">
    <location>
        <begin position="301"/>
        <end position="335"/>
    </location>
</feature>
<organism evidence="2 3">
    <name type="scientific">Leersia perrieri</name>
    <dbReference type="NCBI Taxonomy" id="77586"/>
    <lineage>
        <taxon>Eukaryota</taxon>
        <taxon>Viridiplantae</taxon>
        <taxon>Streptophyta</taxon>
        <taxon>Embryophyta</taxon>
        <taxon>Tracheophyta</taxon>
        <taxon>Spermatophyta</taxon>
        <taxon>Magnoliopsida</taxon>
        <taxon>Liliopsida</taxon>
        <taxon>Poales</taxon>
        <taxon>Poaceae</taxon>
        <taxon>BOP clade</taxon>
        <taxon>Oryzoideae</taxon>
        <taxon>Oryzeae</taxon>
        <taxon>Oryzinae</taxon>
        <taxon>Leersia</taxon>
    </lineage>
</organism>
<reference evidence="3" key="2">
    <citation type="submission" date="2013-12" db="EMBL/GenBank/DDBJ databases">
        <authorList>
            <person name="Yu Y."/>
            <person name="Lee S."/>
            <person name="de Baynast K."/>
            <person name="Wissotski M."/>
            <person name="Liu L."/>
            <person name="Talag J."/>
            <person name="Goicoechea J."/>
            <person name="Angelova A."/>
            <person name="Jetty R."/>
            <person name="Kudrna D."/>
            <person name="Golser W."/>
            <person name="Rivera L."/>
            <person name="Zhang J."/>
            <person name="Wing R."/>
        </authorList>
    </citation>
    <scope>NUCLEOTIDE SEQUENCE</scope>
</reference>
<evidence type="ECO:0000313" key="2">
    <source>
        <dbReference type="EnsemblPlants" id="LPERR04G20740.2"/>
    </source>
</evidence>